<dbReference type="PATRIC" id="fig|294.194.peg.1123"/>
<gene>
    <name evidence="1" type="ORF">PFLmoz3_00975</name>
</gene>
<dbReference type="RefSeq" id="WP_060763788.1">
    <property type="nucleotide sequence ID" value="NZ_LCYA01000048.1"/>
</dbReference>
<protein>
    <submittedName>
        <fullName evidence="1">Uncharacterized protein</fullName>
    </submittedName>
</protein>
<reference evidence="1 2" key="1">
    <citation type="submission" date="2015-05" db="EMBL/GenBank/DDBJ databases">
        <title>A genomic and transcriptomic approach to investigate the blue pigment phenotype in Pseudomonas fluorescens.</title>
        <authorList>
            <person name="Andreani N.A."/>
            <person name="Cardazzo B."/>
        </authorList>
    </citation>
    <scope>NUCLEOTIDE SEQUENCE [LARGE SCALE GENOMIC DNA]</scope>
    <source>
        <strain evidence="1 2">Ps_22</strain>
    </source>
</reference>
<evidence type="ECO:0000313" key="1">
    <source>
        <dbReference type="EMBL" id="KWV89339.1"/>
    </source>
</evidence>
<evidence type="ECO:0000313" key="2">
    <source>
        <dbReference type="Proteomes" id="UP000061348"/>
    </source>
</evidence>
<accession>A0A125QJ10</accession>
<name>A0A125QJ10_PSEFL</name>
<sequence length="119" mass="13216">MSNTNEVVNLTKFKTTRELEAFGVRDLTSWKEFQEIRSLLFFPVLPTKESVAKRVERLGEIALAEAKKSGATTVLVSCPPWMMHSLCAELVYHGLTPVVSFTKKTSEDSLSVIDLVVAA</sequence>
<dbReference type="AlphaFoldDB" id="A0A125QJ10"/>
<dbReference type="EMBL" id="LCYA01000048">
    <property type="protein sequence ID" value="KWV89339.1"/>
    <property type="molecule type" value="Genomic_DNA"/>
</dbReference>
<comment type="caution">
    <text evidence="1">The sequence shown here is derived from an EMBL/GenBank/DDBJ whole genome shotgun (WGS) entry which is preliminary data.</text>
</comment>
<organism evidence="1 2">
    <name type="scientific">Pseudomonas fluorescens</name>
    <dbReference type="NCBI Taxonomy" id="294"/>
    <lineage>
        <taxon>Bacteria</taxon>
        <taxon>Pseudomonadati</taxon>
        <taxon>Pseudomonadota</taxon>
        <taxon>Gammaproteobacteria</taxon>
        <taxon>Pseudomonadales</taxon>
        <taxon>Pseudomonadaceae</taxon>
        <taxon>Pseudomonas</taxon>
    </lineage>
</organism>
<dbReference type="Proteomes" id="UP000061348">
    <property type="component" value="Unassembled WGS sequence"/>
</dbReference>
<proteinExistence type="predicted"/>